<evidence type="ECO:0000256" key="2">
    <source>
        <dbReference type="ARBA" id="ARBA00004922"/>
    </source>
</evidence>
<dbReference type="Proteomes" id="UP000762676">
    <property type="component" value="Unassembled WGS sequence"/>
</dbReference>
<accession>A0AAV4FGH6</accession>
<keyword evidence="5" id="KW-0812">Transmembrane</keyword>
<evidence type="ECO:0000313" key="12">
    <source>
        <dbReference type="Proteomes" id="UP000762676"/>
    </source>
</evidence>
<dbReference type="GO" id="GO:0016020">
    <property type="term" value="C:membrane"/>
    <property type="evidence" value="ECO:0007669"/>
    <property type="project" value="UniProtKB-SubCell"/>
</dbReference>
<keyword evidence="9" id="KW-0325">Glycoprotein</keyword>
<evidence type="ECO:0000256" key="1">
    <source>
        <dbReference type="ARBA" id="ARBA00004606"/>
    </source>
</evidence>
<evidence type="ECO:0000256" key="8">
    <source>
        <dbReference type="ARBA" id="ARBA00023136"/>
    </source>
</evidence>
<dbReference type="Pfam" id="PF02485">
    <property type="entry name" value="Branch"/>
    <property type="match status" value="1"/>
</dbReference>
<name>A0AAV4FGH6_9GAST</name>
<keyword evidence="7" id="KW-1133">Transmembrane helix</keyword>
<evidence type="ECO:0000313" key="11">
    <source>
        <dbReference type="EMBL" id="GFR72327.1"/>
    </source>
</evidence>
<keyword evidence="8" id="KW-0472">Membrane</keyword>
<evidence type="ECO:0000256" key="10">
    <source>
        <dbReference type="ARBA" id="ARBA00038150"/>
    </source>
</evidence>
<comment type="subcellular location">
    <subcellularLocation>
        <location evidence="1">Membrane</location>
        <topology evidence="1">Single-pass type II membrane protein</topology>
    </subcellularLocation>
</comment>
<reference evidence="11 12" key="1">
    <citation type="journal article" date="2021" name="Elife">
        <title>Chloroplast acquisition without the gene transfer in kleptoplastic sea slugs, Plakobranchus ocellatus.</title>
        <authorList>
            <person name="Maeda T."/>
            <person name="Takahashi S."/>
            <person name="Yoshida T."/>
            <person name="Shimamura S."/>
            <person name="Takaki Y."/>
            <person name="Nagai Y."/>
            <person name="Toyoda A."/>
            <person name="Suzuki Y."/>
            <person name="Arimoto A."/>
            <person name="Ishii H."/>
            <person name="Satoh N."/>
            <person name="Nishiyama T."/>
            <person name="Hasebe M."/>
            <person name="Maruyama T."/>
            <person name="Minagawa J."/>
            <person name="Obokata J."/>
            <person name="Shigenobu S."/>
        </authorList>
    </citation>
    <scope>NUCLEOTIDE SEQUENCE [LARGE SCALE GENOMIC DNA]</scope>
</reference>
<dbReference type="InterPro" id="IPR003406">
    <property type="entry name" value="Glyco_trans_14"/>
</dbReference>
<evidence type="ECO:0000256" key="3">
    <source>
        <dbReference type="ARBA" id="ARBA00022676"/>
    </source>
</evidence>
<keyword evidence="12" id="KW-1185">Reference proteome</keyword>
<evidence type="ECO:0000256" key="9">
    <source>
        <dbReference type="ARBA" id="ARBA00023180"/>
    </source>
</evidence>
<comment type="similarity">
    <text evidence="10">Belongs to the glycosyltransferase 14 family.</text>
</comment>
<feature type="non-terminal residue" evidence="11">
    <location>
        <position position="1"/>
    </location>
</feature>
<dbReference type="EMBL" id="BMAT01004360">
    <property type="protein sequence ID" value="GFR72327.1"/>
    <property type="molecule type" value="Genomic_DNA"/>
</dbReference>
<evidence type="ECO:0000256" key="6">
    <source>
        <dbReference type="ARBA" id="ARBA00022968"/>
    </source>
</evidence>
<dbReference type="PANTHER" id="PTHR19297">
    <property type="entry name" value="GLYCOSYLTRANSFERASE 14 FAMILY MEMBER"/>
    <property type="match status" value="1"/>
</dbReference>
<comment type="caution">
    <text evidence="11">The sequence shown here is derived from an EMBL/GenBank/DDBJ whole genome shotgun (WGS) entry which is preliminary data.</text>
</comment>
<organism evidence="11 12">
    <name type="scientific">Elysia marginata</name>
    <dbReference type="NCBI Taxonomy" id="1093978"/>
    <lineage>
        <taxon>Eukaryota</taxon>
        <taxon>Metazoa</taxon>
        <taxon>Spiralia</taxon>
        <taxon>Lophotrochozoa</taxon>
        <taxon>Mollusca</taxon>
        <taxon>Gastropoda</taxon>
        <taxon>Heterobranchia</taxon>
        <taxon>Euthyneura</taxon>
        <taxon>Panpulmonata</taxon>
        <taxon>Sacoglossa</taxon>
        <taxon>Placobranchoidea</taxon>
        <taxon>Plakobranchidae</taxon>
        <taxon>Elysia</taxon>
    </lineage>
</organism>
<sequence>AVTIAGLLAVNEKPTQFSRKALRALRIANNDSVEAWHREMKNWSWEFEAKNTEWYLNATQDCAWFQWIRGYIMSSLSQEEADFPIAFSLLVYKDVEMVERLLRSVYRPQNFYCIHVDKKAQPKFYKAVHAVASCFPDNVRIASRQINVQW</sequence>
<evidence type="ECO:0000256" key="5">
    <source>
        <dbReference type="ARBA" id="ARBA00022692"/>
    </source>
</evidence>
<evidence type="ECO:0000256" key="4">
    <source>
        <dbReference type="ARBA" id="ARBA00022679"/>
    </source>
</evidence>
<gene>
    <name evidence="11" type="ORF">ElyMa_002112300</name>
</gene>
<keyword evidence="3" id="KW-0328">Glycosyltransferase</keyword>
<comment type="pathway">
    <text evidence="2">Protein modification; protein glycosylation.</text>
</comment>
<protein>
    <submittedName>
        <fullName evidence="11">Beta-1,3-galactosyl-O-glycosyl-glycoprotein beta-1,6-N-acetylglucosaminyltransferase</fullName>
    </submittedName>
</protein>
<evidence type="ECO:0000256" key="7">
    <source>
        <dbReference type="ARBA" id="ARBA00022989"/>
    </source>
</evidence>
<dbReference type="GO" id="GO:0008375">
    <property type="term" value="F:acetylglucosaminyltransferase activity"/>
    <property type="evidence" value="ECO:0007669"/>
    <property type="project" value="TreeGrafter"/>
</dbReference>
<feature type="non-terminal residue" evidence="11">
    <location>
        <position position="150"/>
    </location>
</feature>
<dbReference type="AlphaFoldDB" id="A0AAV4FGH6"/>
<proteinExistence type="inferred from homology"/>
<keyword evidence="6" id="KW-0735">Signal-anchor</keyword>
<keyword evidence="4" id="KW-0808">Transferase</keyword>
<dbReference type="PANTHER" id="PTHR19297:SF191">
    <property type="entry name" value="PROTEIN XYLOSYLTRANSFERASE"/>
    <property type="match status" value="1"/>
</dbReference>